<protein>
    <submittedName>
        <fullName evidence="1">Uncharacterized protein</fullName>
    </submittedName>
</protein>
<organism evidence="1 2">
    <name type="scientific">Pistacia atlantica</name>
    <dbReference type="NCBI Taxonomy" id="434234"/>
    <lineage>
        <taxon>Eukaryota</taxon>
        <taxon>Viridiplantae</taxon>
        <taxon>Streptophyta</taxon>
        <taxon>Embryophyta</taxon>
        <taxon>Tracheophyta</taxon>
        <taxon>Spermatophyta</taxon>
        <taxon>Magnoliopsida</taxon>
        <taxon>eudicotyledons</taxon>
        <taxon>Gunneridae</taxon>
        <taxon>Pentapetalae</taxon>
        <taxon>rosids</taxon>
        <taxon>malvids</taxon>
        <taxon>Sapindales</taxon>
        <taxon>Anacardiaceae</taxon>
        <taxon>Pistacia</taxon>
    </lineage>
</organism>
<reference evidence="2" key="1">
    <citation type="journal article" date="2023" name="G3 (Bethesda)">
        <title>Genome assembly and association tests identify interacting loci associated with vigor, precocity, and sex in interspecific pistachio rootstocks.</title>
        <authorList>
            <person name="Palmer W."/>
            <person name="Jacygrad E."/>
            <person name="Sagayaradj S."/>
            <person name="Cavanaugh K."/>
            <person name="Han R."/>
            <person name="Bertier L."/>
            <person name="Beede B."/>
            <person name="Kafkas S."/>
            <person name="Golino D."/>
            <person name="Preece J."/>
            <person name="Michelmore R."/>
        </authorList>
    </citation>
    <scope>NUCLEOTIDE SEQUENCE [LARGE SCALE GENOMIC DNA]</scope>
</reference>
<name>A0ACC1A1T3_9ROSI</name>
<evidence type="ECO:0000313" key="1">
    <source>
        <dbReference type="EMBL" id="KAJ0081249.1"/>
    </source>
</evidence>
<proteinExistence type="predicted"/>
<sequence length="68" mass="7988">MRTYKNARGEGCVFNVELTDQDGTQIQATMFNEAARKFYDRFQLGKVYYREHLGLLTSNSRLCKMIMK</sequence>
<dbReference type="EMBL" id="CM047908">
    <property type="protein sequence ID" value="KAJ0081249.1"/>
    <property type="molecule type" value="Genomic_DNA"/>
</dbReference>
<keyword evidence="2" id="KW-1185">Reference proteome</keyword>
<evidence type="ECO:0000313" key="2">
    <source>
        <dbReference type="Proteomes" id="UP001164250"/>
    </source>
</evidence>
<comment type="caution">
    <text evidence="1">The sequence shown here is derived from an EMBL/GenBank/DDBJ whole genome shotgun (WGS) entry which is preliminary data.</text>
</comment>
<gene>
    <name evidence="1" type="ORF">Patl1_11073</name>
</gene>
<dbReference type="Proteomes" id="UP001164250">
    <property type="component" value="Chromosome 12"/>
</dbReference>
<accession>A0ACC1A1T3</accession>